<organism evidence="2 3">
    <name type="scientific">Trichogramma kaykai</name>
    <dbReference type="NCBI Taxonomy" id="54128"/>
    <lineage>
        <taxon>Eukaryota</taxon>
        <taxon>Metazoa</taxon>
        <taxon>Ecdysozoa</taxon>
        <taxon>Arthropoda</taxon>
        <taxon>Hexapoda</taxon>
        <taxon>Insecta</taxon>
        <taxon>Pterygota</taxon>
        <taxon>Neoptera</taxon>
        <taxon>Endopterygota</taxon>
        <taxon>Hymenoptera</taxon>
        <taxon>Apocrita</taxon>
        <taxon>Proctotrupomorpha</taxon>
        <taxon>Chalcidoidea</taxon>
        <taxon>Trichogrammatidae</taxon>
        <taxon>Trichogramma</taxon>
    </lineage>
</organism>
<evidence type="ECO:0000313" key="2">
    <source>
        <dbReference type="EMBL" id="KAL3390347.1"/>
    </source>
</evidence>
<feature type="region of interest" description="Disordered" evidence="1">
    <location>
        <begin position="487"/>
        <end position="528"/>
    </location>
</feature>
<feature type="region of interest" description="Disordered" evidence="1">
    <location>
        <begin position="276"/>
        <end position="355"/>
    </location>
</feature>
<comment type="caution">
    <text evidence="2">The sequence shown here is derived from an EMBL/GenBank/DDBJ whole genome shotgun (WGS) entry which is preliminary data.</text>
</comment>
<gene>
    <name evidence="2" type="ORF">TKK_014521</name>
</gene>
<dbReference type="EMBL" id="JBJJXI010000117">
    <property type="protein sequence ID" value="KAL3390347.1"/>
    <property type="molecule type" value="Genomic_DNA"/>
</dbReference>
<name>A0ABD2WBK4_9HYME</name>
<proteinExistence type="predicted"/>
<feature type="compositionally biased region" description="Basic residues" evidence="1">
    <location>
        <begin position="216"/>
        <end position="237"/>
    </location>
</feature>
<keyword evidence="3" id="KW-1185">Reference proteome</keyword>
<evidence type="ECO:0000256" key="1">
    <source>
        <dbReference type="SAM" id="MobiDB-lite"/>
    </source>
</evidence>
<sequence length="584" mass="63402">MMNLYHQLYDSSVSIAGVDQRSSDDSGCEREQQRIFGENKEQQQQHSFGAQNDGLEVAVAATQDDVQQQQQLGSTATSNASAPPSLHVGVAYEGAGFAREPVKNGASPVSTVGVDAAANAVSVLTATDEANSQQQFEIAESKEHIGAQQQQQQRQTYEAYELESAEQPDDRIYRTYNELQNRPIEDRCYTVDEGLGANQIQTKRLIIEELQDHRHSSLQHHQYHNHHHHHHHRHHHHQLESYDQRAQNDRALENLNAFGERQSDASVILSLPLVPHHHHQQNDQHRSSSSGDDSHSRSNSISTSEKRESSESRCLEKGDSTEKQSRHHQNRFGCDRGQSSNSSSRSNSNSNSNSAYMPSVAMQMRYPNEALQSQHHLQQPQSQQQQQQADEVDDRTRMRGHVDGRCLADTGAPEPQSRLESESSHRGSTATAATAAATGDVLAALVAQVLVGRVQSRCSGPAGAAAAAAAAAADALPAELHALDVGAEHRAGSGSSECQRRRSRRRRANTPRVLHRLHAPGPGGGRPAAAATLATAAAAAATPRVTAQPGAVALPRIQVSPLNDLTLCVSEKVDRCNRSGAAGA</sequence>
<dbReference type="AlphaFoldDB" id="A0ABD2WBK4"/>
<evidence type="ECO:0000313" key="3">
    <source>
        <dbReference type="Proteomes" id="UP001627154"/>
    </source>
</evidence>
<feature type="compositionally biased region" description="Basic residues" evidence="1">
    <location>
        <begin position="501"/>
        <end position="518"/>
    </location>
</feature>
<feature type="region of interest" description="Disordered" evidence="1">
    <location>
        <begin position="215"/>
        <end position="243"/>
    </location>
</feature>
<feature type="compositionally biased region" description="Low complexity" evidence="1">
    <location>
        <begin position="371"/>
        <end position="388"/>
    </location>
</feature>
<feature type="compositionally biased region" description="Basic and acidic residues" evidence="1">
    <location>
        <begin position="304"/>
        <end position="324"/>
    </location>
</feature>
<feature type="compositionally biased region" description="Basic and acidic residues" evidence="1">
    <location>
        <begin position="280"/>
        <end position="296"/>
    </location>
</feature>
<feature type="compositionally biased region" description="Low complexity" evidence="1">
    <location>
        <begin position="339"/>
        <end position="354"/>
    </location>
</feature>
<accession>A0ABD2WBK4</accession>
<feature type="region of interest" description="Disordered" evidence="1">
    <location>
        <begin position="371"/>
        <end position="432"/>
    </location>
</feature>
<feature type="compositionally biased region" description="Basic and acidic residues" evidence="1">
    <location>
        <begin position="394"/>
        <end position="406"/>
    </location>
</feature>
<dbReference type="Proteomes" id="UP001627154">
    <property type="component" value="Unassembled WGS sequence"/>
</dbReference>
<protein>
    <submittedName>
        <fullName evidence="2">Uncharacterized protein</fullName>
    </submittedName>
</protein>
<reference evidence="2 3" key="1">
    <citation type="journal article" date="2024" name="bioRxiv">
        <title>A reference genome for Trichogramma kaykai: A tiny desert-dwelling parasitoid wasp with competing sex-ratio distorters.</title>
        <authorList>
            <person name="Culotta J."/>
            <person name="Lindsey A.R."/>
        </authorList>
    </citation>
    <scope>NUCLEOTIDE SEQUENCE [LARGE SCALE GENOMIC DNA]</scope>
    <source>
        <strain evidence="2 3">KSX58</strain>
    </source>
</reference>